<keyword evidence="12" id="KW-0333">Golgi apparatus</keyword>
<sequence length="192" mass="21837">MMRVVKTWMDDYSKYYLTREPQATNVDPGDISAQLELRERLQCKSFKWYMENVAYDVLTSYPLLPPNDVWGEARNPETGKCLDRMGGIPGPLGASGCHGYGGNQLIRLNTKGQMAQGEWCLTANGIRIQANHCVKGTVNGNWVYDKKTQQILHQQKRMCITVSDQGSDVSLKVCSEDNKLQKFVWKEFYQSS</sequence>
<evidence type="ECO:0000256" key="17">
    <source>
        <dbReference type="ARBA" id="ARBA00044259"/>
    </source>
</evidence>
<dbReference type="SUPFAM" id="SSF50370">
    <property type="entry name" value="Ricin B-like lectins"/>
    <property type="match status" value="1"/>
</dbReference>
<keyword evidence="14" id="KW-1015">Disulfide bond</keyword>
<dbReference type="InterPro" id="IPR000772">
    <property type="entry name" value="Ricin_B_lectin"/>
</dbReference>
<keyword evidence="11" id="KW-1133">Transmembrane helix</keyword>
<keyword evidence="13" id="KW-0472">Membrane</keyword>
<comment type="similarity">
    <text evidence="4">Belongs to the glycosyltransferase 2 family. GalNAc-T subfamily.</text>
</comment>
<protein>
    <recommendedName>
        <fullName evidence="17">Protein-UDP acetylgalactosaminyltransferase 7</fullName>
    </recommendedName>
    <alternativeName>
        <fullName evidence="16">UDP-GalNAc:polypeptide N-acetylgalactosaminyltransferase 7</fullName>
    </alternativeName>
</protein>
<dbReference type="PANTHER" id="PTHR11675:SF68">
    <property type="entry name" value="N-ACETYLGALACTOSAMINYLTRANSFERASE 7"/>
    <property type="match status" value="1"/>
</dbReference>
<evidence type="ECO:0000256" key="1">
    <source>
        <dbReference type="ARBA" id="ARBA00001936"/>
    </source>
</evidence>
<keyword evidence="7" id="KW-0812">Transmembrane</keyword>
<evidence type="ECO:0000256" key="2">
    <source>
        <dbReference type="ARBA" id="ARBA00004323"/>
    </source>
</evidence>
<dbReference type="CDD" id="cd23437">
    <property type="entry name" value="beta-trefoil_Ricin_GALNT7"/>
    <property type="match status" value="1"/>
</dbReference>
<dbReference type="PANTHER" id="PTHR11675">
    <property type="entry name" value="N-ACETYLGALACTOSAMINYLTRANSFERASE"/>
    <property type="match status" value="1"/>
</dbReference>
<dbReference type="Proteomes" id="UP000005237">
    <property type="component" value="Unassembled WGS sequence"/>
</dbReference>
<keyword evidence="5" id="KW-0328">Glycosyltransferase</keyword>
<dbReference type="GO" id="GO:0046872">
    <property type="term" value="F:metal ion binding"/>
    <property type="evidence" value="ECO:0007669"/>
    <property type="project" value="UniProtKB-KW"/>
</dbReference>
<evidence type="ECO:0000256" key="4">
    <source>
        <dbReference type="ARBA" id="ARBA00005680"/>
    </source>
</evidence>
<dbReference type="Gene3D" id="2.80.10.50">
    <property type="match status" value="1"/>
</dbReference>
<reference evidence="19" key="2">
    <citation type="submission" date="2022-06" db="UniProtKB">
        <authorList>
            <consortium name="EnsemblMetazoa"/>
        </authorList>
    </citation>
    <scope>IDENTIFICATION</scope>
    <source>
        <strain evidence="19">DF5081</strain>
    </source>
</reference>
<dbReference type="GO" id="GO:0004653">
    <property type="term" value="F:polypeptide N-acetylgalactosaminyltransferase activity"/>
    <property type="evidence" value="ECO:0007669"/>
    <property type="project" value="TreeGrafter"/>
</dbReference>
<evidence type="ECO:0000256" key="6">
    <source>
        <dbReference type="ARBA" id="ARBA00022679"/>
    </source>
</evidence>
<comment type="subcellular location">
    <subcellularLocation>
        <location evidence="2">Golgi apparatus membrane</location>
        <topology evidence="2">Single-pass type II membrane protein</topology>
    </subcellularLocation>
</comment>
<evidence type="ECO:0000256" key="8">
    <source>
        <dbReference type="ARBA" id="ARBA00022723"/>
    </source>
</evidence>
<dbReference type="AlphaFoldDB" id="A0A8R1ELA0"/>
<dbReference type="GO" id="GO:0000139">
    <property type="term" value="C:Golgi membrane"/>
    <property type="evidence" value="ECO:0007669"/>
    <property type="project" value="UniProtKB-SubCell"/>
</dbReference>
<organism evidence="19 20">
    <name type="scientific">Caenorhabditis japonica</name>
    <dbReference type="NCBI Taxonomy" id="281687"/>
    <lineage>
        <taxon>Eukaryota</taxon>
        <taxon>Metazoa</taxon>
        <taxon>Ecdysozoa</taxon>
        <taxon>Nematoda</taxon>
        <taxon>Chromadorea</taxon>
        <taxon>Rhabditida</taxon>
        <taxon>Rhabditina</taxon>
        <taxon>Rhabditomorpha</taxon>
        <taxon>Rhabditoidea</taxon>
        <taxon>Rhabditidae</taxon>
        <taxon>Peloderinae</taxon>
        <taxon>Caenorhabditis</taxon>
    </lineage>
</organism>
<evidence type="ECO:0000259" key="18">
    <source>
        <dbReference type="SMART" id="SM00458"/>
    </source>
</evidence>
<keyword evidence="9" id="KW-0430">Lectin</keyword>
<accession>A0A8R1ELA0</accession>
<evidence type="ECO:0000313" key="19">
    <source>
        <dbReference type="EnsemblMetazoa" id="CJA37334.1"/>
    </source>
</evidence>
<evidence type="ECO:0000256" key="13">
    <source>
        <dbReference type="ARBA" id="ARBA00023136"/>
    </source>
</evidence>
<evidence type="ECO:0000313" key="20">
    <source>
        <dbReference type="Proteomes" id="UP000005237"/>
    </source>
</evidence>
<dbReference type="PROSITE" id="PS50231">
    <property type="entry name" value="RICIN_B_LECTIN"/>
    <property type="match status" value="1"/>
</dbReference>
<dbReference type="FunFam" id="2.80.10.50:FF:000019">
    <property type="entry name" value="Polypeptide N-acetylgalactosaminyltransferase"/>
    <property type="match status" value="1"/>
</dbReference>
<evidence type="ECO:0000256" key="11">
    <source>
        <dbReference type="ARBA" id="ARBA00022989"/>
    </source>
</evidence>
<evidence type="ECO:0000256" key="3">
    <source>
        <dbReference type="ARBA" id="ARBA00004922"/>
    </source>
</evidence>
<dbReference type="SMART" id="SM00458">
    <property type="entry name" value="RICIN"/>
    <property type="match status" value="1"/>
</dbReference>
<evidence type="ECO:0000256" key="12">
    <source>
        <dbReference type="ARBA" id="ARBA00023034"/>
    </source>
</evidence>
<dbReference type="InterPro" id="IPR035992">
    <property type="entry name" value="Ricin_B-like_lectins"/>
</dbReference>
<dbReference type="GO" id="GO:0006493">
    <property type="term" value="P:protein O-linked glycosylation"/>
    <property type="evidence" value="ECO:0007669"/>
    <property type="project" value="TreeGrafter"/>
</dbReference>
<keyword evidence="6" id="KW-0808">Transferase</keyword>
<evidence type="ECO:0000256" key="10">
    <source>
        <dbReference type="ARBA" id="ARBA00022968"/>
    </source>
</evidence>
<dbReference type="Pfam" id="PF00652">
    <property type="entry name" value="Ricin_B_lectin"/>
    <property type="match status" value="1"/>
</dbReference>
<keyword evidence="20" id="KW-1185">Reference proteome</keyword>
<keyword evidence="10" id="KW-0735">Signal-anchor</keyword>
<keyword evidence="15" id="KW-0464">Manganese</keyword>
<dbReference type="GO" id="GO:0030246">
    <property type="term" value="F:carbohydrate binding"/>
    <property type="evidence" value="ECO:0007669"/>
    <property type="project" value="UniProtKB-KW"/>
</dbReference>
<name>A0A8R1ELA0_CAEJA</name>
<comment type="pathway">
    <text evidence="3">Protein modification; protein glycosylation.</text>
</comment>
<comment type="cofactor">
    <cofactor evidence="1">
        <name>Mn(2+)</name>
        <dbReference type="ChEBI" id="CHEBI:29035"/>
    </cofactor>
</comment>
<dbReference type="EnsemblMetazoa" id="CJA37334.1">
    <property type="protein sequence ID" value="CJA37334.1"/>
    <property type="gene ID" value="WBGene00213181"/>
</dbReference>
<dbReference type="InterPro" id="IPR029044">
    <property type="entry name" value="Nucleotide-diphossugar_trans"/>
</dbReference>
<proteinExistence type="inferred from homology"/>
<evidence type="ECO:0000256" key="16">
    <source>
        <dbReference type="ARBA" id="ARBA00044237"/>
    </source>
</evidence>
<dbReference type="Gene3D" id="3.90.550.10">
    <property type="entry name" value="Spore Coat Polysaccharide Biosynthesis Protein SpsA, Chain A"/>
    <property type="match status" value="1"/>
</dbReference>
<feature type="domain" description="Ricin B lectin" evidence="18">
    <location>
        <begin position="67"/>
        <end position="186"/>
    </location>
</feature>
<evidence type="ECO:0000256" key="15">
    <source>
        <dbReference type="ARBA" id="ARBA00023211"/>
    </source>
</evidence>
<evidence type="ECO:0000256" key="5">
    <source>
        <dbReference type="ARBA" id="ARBA00022676"/>
    </source>
</evidence>
<reference evidence="20" key="1">
    <citation type="submission" date="2010-08" db="EMBL/GenBank/DDBJ databases">
        <authorList>
            <consortium name="Caenorhabditis japonica Sequencing Consortium"/>
            <person name="Wilson R.K."/>
        </authorList>
    </citation>
    <scope>NUCLEOTIDE SEQUENCE [LARGE SCALE GENOMIC DNA]</scope>
    <source>
        <strain evidence="20">DF5081</strain>
    </source>
</reference>
<evidence type="ECO:0000256" key="7">
    <source>
        <dbReference type="ARBA" id="ARBA00022692"/>
    </source>
</evidence>
<evidence type="ECO:0000256" key="14">
    <source>
        <dbReference type="ARBA" id="ARBA00023157"/>
    </source>
</evidence>
<evidence type="ECO:0000256" key="9">
    <source>
        <dbReference type="ARBA" id="ARBA00022734"/>
    </source>
</evidence>
<keyword evidence="8" id="KW-0479">Metal-binding</keyword>